<name>A0AAJ6QY26_9ACAR</name>
<evidence type="ECO:0000256" key="8">
    <source>
        <dbReference type="ARBA" id="ARBA00023284"/>
    </source>
</evidence>
<evidence type="ECO:0000256" key="7">
    <source>
        <dbReference type="ARBA" id="ARBA00023157"/>
    </source>
</evidence>
<dbReference type="GeneID" id="100897610"/>
<accession>A0AAJ6QY26</accession>
<keyword evidence="7" id="KW-1015">Disulfide bond</keyword>
<dbReference type="RefSeq" id="XP_003747587.1">
    <property type="nucleotide sequence ID" value="XM_003747539.2"/>
</dbReference>
<organism evidence="10 11">
    <name type="scientific">Galendromus occidentalis</name>
    <name type="common">western predatory mite</name>
    <dbReference type="NCBI Taxonomy" id="34638"/>
    <lineage>
        <taxon>Eukaryota</taxon>
        <taxon>Metazoa</taxon>
        <taxon>Ecdysozoa</taxon>
        <taxon>Arthropoda</taxon>
        <taxon>Chelicerata</taxon>
        <taxon>Arachnida</taxon>
        <taxon>Acari</taxon>
        <taxon>Parasitiformes</taxon>
        <taxon>Mesostigmata</taxon>
        <taxon>Gamasina</taxon>
        <taxon>Phytoseioidea</taxon>
        <taxon>Phytoseiidae</taxon>
        <taxon>Typhlodrominae</taxon>
        <taxon>Galendromus</taxon>
    </lineage>
</organism>
<keyword evidence="8" id="KW-0676">Redox-active center</keyword>
<evidence type="ECO:0000256" key="2">
    <source>
        <dbReference type="ARBA" id="ARBA00022448"/>
    </source>
</evidence>
<protein>
    <submittedName>
        <fullName evidence="11">Mitochondrial intermembrane space import and assembly protein 40-B</fullName>
    </submittedName>
</protein>
<keyword evidence="4" id="KW-0560">Oxidoreductase</keyword>
<dbReference type="KEGG" id="goe:100897610"/>
<dbReference type="PANTHER" id="PTHR21622">
    <property type="entry name" value="COILED-COIL-HELIX-COILED-COIL-HELIX DOMAIN CONTAINING 4"/>
    <property type="match status" value="1"/>
</dbReference>
<keyword evidence="5" id="KW-0811">Translocation</keyword>
<proteinExistence type="predicted"/>
<feature type="region of interest" description="Disordered" evidence="9">
    <location>
        <begin position="125"/>
        <end position="163"/>
    </location>
</feature>
<dbReference type="GO" id="GO:0045041">
    <property type="term" value="P:protein import into mitochondrial intermembrane space"/>
    <property type="evidence" value="ECO:0007669"/>
    <property type="project" value="InterPro"/>
</dbReference>
<evidence type="ECO:0000313" key="10">
    <source>
        <dbReference type="Proteomes" id="UP000694867"/>
    </source>
</evidence>
<evidence type="ECO:0000256" key="3">
    <source>
        <dbReference type="ARBA" id="ARBA00022927"/>
    </source>
</evidence>
<keyword evidence="10" id="KW-1185">Reference proteome</keyword>
<dbReference type="AlphaFoldDB" id="A0AAJ6QY26"/>
<dbReference type="PROSITE" id="PS51808">
    <property type="entry name" value="CHCH"/>
    <property type="match status" value="1"/>
</dbReference>
<dbReference type="InterPro" id="IPR039289">
    <property type="entry name" value="CHCHD4"/>
</dbReference>
<evidence type="ECO:0000313" key="11">
    <source>
        <dbReference type="RefSeq" id="XP_003747587.1"/>
    </source>
</evidence>
<keyword evidence="6" id="KW-0496">Mitochondrion</keyword>
<keyword evidence="2" id="KW-0813">Transport</keyword>
<feature type="compositionally biased region" description="Low complexity" evidence="9">
    <location>
        <begin position="151"/>
        <end position="163"/>
    </location>
</feature>
<sequence length="163" mass="17782">MADGETKEFDFGKDHVILMTDADASAESKYKLPERDVDDNEPRGLIQPDGQINWECPCLGGIALGPCGFEFREAFACMQRASGEEEPKGMECVEAFRTMRECMSKYPALYDRYIGDDDDDAAAAEAAEADVNTIDDQRATTDVDQGGEVGSDSSSKKSISSIK</sequence>
<dbReference type="GO" id="GO:0005758">
    <property type="term" value="C:mitochondrial intermembrane space"/>
    <property type="evidence" value="ECO:0007669"/>
    <property type="project" value="TreeGrafter"/>
</dbReference>
<dbReference type="Gene3D" id="1.10.287.2900">
    <property type="match status" value="1"/>
</dbReference>
<dbReference type="GO" id="GO:0015035">
    <property type="term" value="F:protein-disulfide reductase activity"/>
    <property type="evidence" value="ECO:0007669"/>
    <property type="project" value="InterPro"/>
</dbReference>
<keyword evidence="3" id="KW-0653">Protein transport</keyword>
<comment type="subcellular location">
    <subcellularLocation>
        <location evidence="1">Mitochondrion</location>
    </subcellularLocation>
</comment>
<reference evidence="11" key="1">
    <citation type="submission" date="2025-08" db="UniProtKB">
        <authorList>
            <consortium name="RefSeq"/>
        </authorList>
    </citation>
    <scope>IDENTIFICATION</scope>
</reference>
<evidence type="ECO:0000256" key="9">
    <source>
        <dbReference type="SAM" id="MobiDB-lite"/>
    </source>
</evidence>
<evidence type="ECO:0000256" key="1">
    <source>
        <dbReference type="ARBA" id="ARBA00004173"/>
    </source>
</evidence>
<evidence type="ECO:0000256" key="5">
    <source>
        <dbReference type="ARBA" id="ARBA00023010"/>
    </source>
</evidence>
<evidence type="ECO:0000256" key="6">
    <source>
        <dbReference type="ARBA" id="ARBA00023128"/>
    </source>
</evidence>
<evidence type="ECO:0000256" key="4">
    <source>
        <dbReference type="ARBA" id="ARBA00023002"/>
    </source>
</evidence>
<gene>
    <name evidence="11" type="primary">LOC100897610</name>
</gene>
<dbReference type="PANTHER" id="PTHR21622:SF0">
    <property type="entry name" value="COILED-COIL-HELIX-COILED-COIL-HELIX DOMAIN CONTAINING 4"/>
    <property type="match status" value="1"/>
</dbReference>
<dbReference type="Proteomes" id="UP000694867">
    <property type="component" value="Unplaced"/>
</dbReference>